<dbReference type="SUPFAM" id="SSF52402">
    <property type="entry name" value="Adenine nucleotide alpha hydrolases-like"/>
    <property type="match status" value="1"/>
</dbReference>
<organism evidence="7 8">
    <name type="scientific">Zoogloea oleivorans</name>
    <dbReference type="NCBI Taxonomy" id="1552750"/>
    <lineage>
        <taxon>Bacteria</taxon>
        <taxon>Pseudomonadati</taxon>
        <taxon>Pseudomonadota</taxon>
        <taxon>Betaproteobacteria</taxon>
        <taxon>Rhodocyclales</taxon>
        <taxon>Zoogloeaceae</taxon>
        <taxon>Zoogloea</taxon>
    </lineage>
</organism>
<dbReference type="InterPro" id="IPR001962">
    <property type="entry name" value="Asn_synthase"/>
</dbReference>
<comment type="catalytic activity">
    <reaction evidence="4">
        <text>L-aspartate + L-glutamine + ATP + H2O = L-asparagine + L-glutamate + AMP + diphosphate + H(+)</text>
        <dbReference type="Rhea" id="RHEA:12228"/>
        <dbReference type="ChEBI" id="CHEBI:15377"/>
        <dbReference type="ChEBI" id="CHEBI:15378"/>
        <dbReference type="ChEBI" id="CHEBI:29985"/>
        <dbReference type="ChEBI" id="CHEBI:29991"/>
        <dbReference type="ChEBI" id="CHEBI:30616"/>
        <dbReference type="ChEBI" id="CHEBI:33019"/>
        <dbReference type="ChEBI" id="CHEBI:58048"/>
        <dbReference type="ChEBI" id="CHEBI:58359"/>
        <dbReference type="ChEBI" id="CHEBI:456215"/>
        <dbReference type="EC" id="6.3.5.4"/>
    </reaction>
</comment>
<dbReference type="Pfam" id="PF00733">
    <property type="entry name" value="Asn_synthase"/>
    <property type="match status" value="1"/>
</dbReference>
<dbReference type="SUPFAM" id="SSF56235">
    <property type="entry name" value="N-terminal nucleophile aminohydrolases (Ntn hydrolases)"/>
    <property type="match status" value="1"/>
</dbReference>
<dbReference type="CDD" id="cd01991">
    <property type="entry name" value="Asn_synthase_B_C"/>
    <property type="match status" value="1"/>
</dbReference>
<evidence type="ECO:0000313" key="7">
    <source>
        <dbReference type="EMBL" id="TYC59845.1"/>
    </source>
</evidence>
<feature type="domain" description="Asparagine synthetase" evidence="6">
    <location>
        <begin position="214"/>
        <end position="594"/>
    </location>
</feature>
<dbReference type="InterPro" id="IPR051786">
    <property type="entry name" value="ASN_synthetase/amidase"/>
</dbReference>
<evidence type="ECO:0000313" key="8">
    <source>
        <dbReference type="Proteomes" id="UP000389128"/>
    </source>
</evidence>
<dbReference type="Proteomes" id="UP000389128">
    <property type="component" value="Unassembled WGS sequence"/>
</dbReference>
<evidence type="ECO:0000256" key="2">
    <source>
        <dbReference type="ARBA" id="ARBA00005752"/>
    </source>
</evidence>
<feature type="site" description="Important for beta-aspartyl-AMP intermediate formation" evidence="5">
    <location>
        <position position="335"/>
    </location>
</feature>
<comment type="caution">
    <text evidence="7">The sequence shown here is derived from an EMBL/GenBank/DDBJ whole genome shotgun (WGS) entry which is preliminary data.</text>
</comment>
<dbReference type="PIRSF" id="PIRSF001589">
    <property type="entry name" value="Asn_synthetase_glu-h"/>
    <property type="match status" value="1"/>
</dbReference>
<dbReference type="EC" id="6.3.5.4" evidence="3"/>
<dbReference type="EMBL" id="SDKK01000006">
    <property type="protein sequence ID" value="TYC59845.1"/>
    <property type="molecule type" value="Genomic_DNA"/>
</dbReference>
<dbReference type="AlphaFoldDB" id="A0A6C2D2K5"/>
<evidence type="ECO:0000259" key="6">
    <source>
        <dbReference type="Pfam" id="PF00733"/>
    </source>
</evidence>
<dbReference type="OrthoDB" id="9763290at2"/>
<proteinExistence type="inferred from homology"/>
<dbReference type="GO" id="GO:0006529">
    <property type="term" value="P:asparagine biosynthetic process"/>
    <property type="evidence" value="ECO:0007669"/>
    <property type="project" value="InterPro"/>
</dbReference>
<evidence type="ECO:0000256" key="4">
    <source>
        <dbReference type="ARBA" id="ARBA00048741"/>
    </source>
</evidence>
<dbReference type="PANTHER" id="PTHR43284:SF1">
    <property type="entry name" value="ASPARAGINE SYNTHETASE"/>
    <property type="match status" value="1"/>
</dbReference>
<evidence type="ECO:0000256" key="3">
    <source>
        <dbReference type="ARBA" id="ARBA00012737"/>
    </source>
</evidence>
<dbReference type="InterPro" id="IPR006426">
    <property type="entry name" value="Asn_synth_AEB"/>
</dbReference>
<dbReference type="GO" id="GO:0005829">
    <property type="term" value="C:cytosol"/>
    <property type="evidence" value="ECO:0007669"/>
    <property type="project" value="TreeGrafter"/>
</dbReference>
<name>A0A6C2D2K5_9RHOO</name>
<reference evidence="7 8" key="1">
    <citation type="submission" date="2019-01" db="EMBL/GenBank/DDBJ databases">
        <title>Zoogloea oleivorans genome sequencing and assembly.</title>
        <authorList>
            <person name="Tancsics A."/>
            <person name="Farkas M."/>
            <person name="Kriszt B."/>
            <person name="Maroti G."/>
            <person name="Horvath B."/>
        </authorList>
    </citation>
    <scope>NUCLEOTIDE SEQUENCE [LARGE SCALE GENOMIC DNA]</scope>
    <source>
        <strain evidence="7 8">Buc</strain>
    </source>
</reference>
<dbReference type="InterPro" id="IPR029055">
    <property type="entry name" value="Ntn_hydrolases_N"/>
</dbReference>
<sequence length="606" mass="68008">MESDLENRTLIHARLKTPQTGTATKLEIQLTGNQWTCNWNGGHLTAQKPADIAEHEGILCISLGSPRFPNGGNNQAQSWLALFESKGVDAAKEVKGRFAVAFIDTNQNSATLLTDRFDTQPWCYAEEKGELSFSDRADSVPLDSRTINPQAIFDYLYFHMIPSPVTIFREVKRLAPASMLEWKKGQSRISKHWLPVFNENPRLNLNETKGRFLDIVRESVRNEYSGSGTGAFLSGGTDSSTVSGMLCQISGASAKTYSMGFDATGYDEMEYARLAARHFKTDHHEYYVTPEDLLEGIPLVARFYDQPFGNSSAVPAWICASRAKADGITKLLAGDGGDELFGGNSRYAKQRVFGWYDTIPALLRTSVVEPISGIPGLDRIPLIKKGVSYVEQASVPMPDRMEMYNLLLRLGIDTVFEPAFKAKINLAEPTELQKATWSEVNDAGLINRMLAFDWKYTLADNDLPKVIGTTRLAGVDVGFPLLSDELLDFSLTLPTDWKLKGLKLRWLFKEALRGFLPDEIITKKKHGFGLPFGVWAVKHPGLRKLATETLEAFGERGVIRPAFLRELHEKWLPEHPGYYGEMVWIIMMLEQWLQAHAPDWRYDSAR</sequence>
<evidence type="ECO:0000256" key="1">
    <source>
        <dbReference type="ARBA" id="ARBA00005187"/>
    </source>
</evidence>
<accession>A0A6C2D2K5</accession>
<evidence type="ECO:0000256" key="5">
    <source>
        <dbReference type="PIRSR" id="PIRSR001589-3"/>
    </source>
</evidence>
<keyword evidence="8" id="KW-1185">Reference proteome</keyword>
<comment type="pathway">
    <text evidence="1">Amino-acid biosynthesis; L-asparagine biosynthesis; L-asparagine from L-aspartate (L-Gln route): step 1/1.</text>
</comment>
<dbReference type="Gene3D" id="3.40.50.620">
    <property type="entry name" value="HUPs"/>
    <property type="match status" value="1"/>
</dbReference>
<dbReference type="GO" id="GO:0004066">
    <property type="term" value="F:asparagine synthase (glutamine-hydrolyzing) activity"/>
    <property type="evidence" value="ECO:0007669"/>
    <property type="project" value="UniProtKB-EC"/>
</dbReference>
<gene>
    <name evidence="7" type="ORF">ETQ85_07360</name>
</gene>
<dbReference type="InterPro" id="IPR014729">
    <property type="entry name" value="Rossmann-like_a/b/a_fold"/>
</dbReference>
<comment type="similarity">
    <text evidence="2">Belongs to the asparagine synthetase family.</text>
</comment>
<dbReference type="PANTHER" id="PTHR43284">
    <property type="entry name" value="ASPARAGINE SYNTHETASE (GLUTAMINE-HYDROLYZING)"/>
    <property type="match status" value="1"/>
</dbReference>
<dbReference type="Gene3D" id="3.60.20.10">
    <property type="entry name" value="Glutamine Phosphoribosylpyrophosphate, subunit 1, domain 1"/>
    <property type="match status" value="1"/>
</dbReference>
<protein>
    <recommendedName>
        <fullName evidence="3">asparagine synthase (glutamine-hydrolyzing)</fullName>
        <ecNumber evidence="3">6.3.5.4</ecNumber>
    </recommendedName>
</protein>